<dbReference type="Gene3D" id="2.10.70.10">
    <property type="entry name" value="Complement Module, domain 1"/>
    <property type="match status" value="2"/>
</dbReference>
<dbReference type="InterPro" id="IPR052235">
    <property type="entry name" value="Nephronectin_domain"/>
</dbReference>
<protein>
    <submittedName>
        <fullName evidence="9">p-selectin</fullName>
    </submittedName>
</protein>
<evidence type="ECO:0000313" key="9">
    <source>
        <dbReference type="EMBL" id="CAI8033854.1"/>
    </source>
</evidence>
<dbReference type="Pfam" id="PF00008">
    <property type="entry name" value="EGF"/>
    <property type="match status" value="1"/>
</dbReference>
<name>A0AA35SQK7_GEOBA</name>
<evidence type="ECO:0000256" key="4">
    <source>
        <dbReference type="ARBA" id="ARBA00023157"/>
    </source>
</evidence>
<evidence type="ECO:0000313" key="10">
    <source>
        <dbReference type="Proteomes" id="UP001174909"/>
    </source>
</evidence>
<proteinExistence type="predicted"/>
<evidence type="ECO:0000256" key="3">
    <source>
        <dbReference type="ARBA" id="ARBA00022737"/>
    </source>
</evidence>
<keyword evidence="3" id="KW-0677">Repeat</keyword>
<dbReference type="InterPro" id="IPR000152">
    <property type="entry name" value="EGF-type_Asp/Asn_hydroxyl_site"/>
</dbReference>
<dbReference type="SMART" id="SM00179">
    <property type="entry name" value="EGF_CA"/>
    <property type="match status" value="1"/>
</dbReference>
<dbReference type="Pfam" id="PF00084">
    <property type="entry name" value="Sushi"/>
    <property type="match status" value="1"/>
</dbReference>
<feature type="non-terminal residue" evidence="9">
    <location>
        <position position="1"/>
    </location>
</feature>
<feature type="disulfide bond" evidence="6">
    <location>
        <begin position="112"/>
        <end position="139"/>
    </location>
</feature>
<keyword evidence="4 6" id="KW-1015">Disulfide bond</keyword>
<dbReference type="GO" id="GO:0005509">
    <property type="term" value="F:calcium ion binding"/>
    <property type="evidence" value="ECO:0007669"/>
    <property type="project" value="InterPro"/>
</dbReference>
<evidence type="ECO:0000259" key="8">
    <source>
        <dbReference type="PROSITE" id="PS50923"/>
    </source>
</evidence>
<dbReference type="InterPro" id="IPR035976">
    <property type="entry name" value="Sushi/SCR/CCP_sf"/>
</dbReference>
<keyword evidence="2" id="KW-0732">Signal</keyword>
<dbReference type="PROSITE" id="PS50923">
    <property type="entry name" value="SUSHI"/>
    <property type="match status" value="2"/>
</dbReference>
<feature type="domain" description="EGF-like" evidence="7">
    <location>
        <begin position="203"/>
        <end position="242"/>
    </location>
</feature>
<dbReference type="PROSITE" id="PS01187">
    <property type="entry name" value="EGF_CA"/>
    <property type="match status" value="1"/>
</dbReference>
<keyword evidence="10" id="KW-1185">Reference proteome</keyword>
<dbReference type="Pfam" id="PF07645">
    <property type="entry name" value="EGF_CA"/>
    <property type="match status" value="1"/>
</dbReference>
<evidence type="ECO:0000256" key="6">
    <source>
        <dbReference type="PROSITE-ProRule" id="PRU00302"/>
    </source>
</evidence>
<dbReference type="InterPro" id="IPR049883">
    <property type="entry name" value="NOTCH1_EGF-like"/>
</dbReference>
<dbReference type="InterPro" id="IPR000742">
    <property type="entry name" value="EGF"/>
</dbReference>
<dbReference type="CDD" id="cd00033">
    <property type="entry name" value="CCP"/>
    <property type="match status" value="2"/>
</dbReference>
<dbReference type="InterPro" id="IPR001881">
    <property type="entry name" value="EGF-like_Ca-bd_dom"/>
</dbReference>
<dbReference type="SUPFAM" id="SSF57535">
    <property type="entry name" value="Complement control module/SCR domain"/>
    <property type="match status" value="2"/>
</dbReference>
<evidence type="ECO:0000259" key="7">
    <source>
        <dbReference type="PROSITE" id="PS50026"/>
    </source>
</evidence>
<dbReference type="AlphaFoldDB" id="A0AA35SQK7"/>
<evidence type="ECO:0000256" key="2">
    <source>
        <dbReference type="ARBA" id="ARBA00022729"/>
    </source>
</evidence>
<accession>A0AA35SQK7</accession>
<dbReference type="PROSITE" id="PS50026">
    <property type="entry name" value="EGF_3"/>
    <property type="match status" value="1"/>
</dbReference>
<sequence length="901" mass="98942">MPRTAWLCTKGMRMWSTRLVHSCSCLEDDEYKVDQIFCGDVDECRIMNGGCQQSCTNTFGSFRCSCEQGYRMLDDGFNNCEALSCDPVLEAPLNGSMDCDTQTVGGTCNFTCDEGYTLRGSDSRTCLPSLQWREPPAICDPPMCPRLTPPDNGFVLFPCTREEGHLCRVVCAHGYSLEGPSNQTCRKDNSGSLVWSDGPQCVESSKCSPNPCLNGGFCIEDETDFTCVCNGTATGYGGETCKAVIVNFEPIPPVTNGLDFQITLYTDVKGFSERVRVNIDRPKARRVLRVNGGEKSPATVTGAIGVVRVSLPRSTPKVMYVPRERNVYISGGSDNETQSYFERFNLTRGLLQPSCCSADDHVTLSCPGGSTQSISLLSPCQWSTTNVKVTRANGAVFAKSGSLSLPTSVSGLRYREIRNTRYTNDLRATPSECKVCSECNNTDPTCYCYIHTQQDTAVFLQTRALAFTYISQIKSLLPPWLELLVDLQMSLESTGATKNDLFAPITRPSEPVSSFEGCDKLTTLEGSRYSVLRHDKTLSAVIDSQRYDYREDNETGTTGDVMCFAVDLCHKSESPVHMQLSQPINDILVYQYLRGFTDRQWNILLNTVSVFKQSVTQSSDGMFWNGVEMISFPGIETDVSVNGYVLSKFHENNSLDMDIEFNGDVSLNYTEREGLLNGKVTLNVSSVIAGGGQNFIISSPRSAQAYVHVGNADPCNNKGYGLSFTASYRPQPGELFFTRLFRFTEITQSCSFSAFLPITSDYRALGLSLHTECPLLAIGHLILPEMSHTITFIGSENPNCFTSNFLEVPDPALVIESDLLNNHSSLGNIFKLQANSTGPDVVTVFGREDSGPVSQFHSVQVTLFAGVFESEATVRNDQLTISTSSGIVFGYPAELTITAPS</sequence>
<dbReference type="PROSITE" id="PS00010">
    <property type="entry name" value="ASX_HYDROXYL"/>
    <property type="match status" value="1"/>
</dbReference>
<dbReference type="PANTHER" id="PTHR24050:SF28">
    <property type="entry name" value="UROMODULIN-LIKE"/>
    <property type="match status" value="1"/>
</dbReference>
<evidence type="ECO:0000256" key="1">
    <source>
        <dbReference type="ARBA" id="ARBA00022536"/>
    </source>
</evidence>
<dbReference type="InterPro" id="IPR018097">
    <property type="entry name" value="EGF_Ca-bd_CS"/>
</dbReference>
<reference evidence="9" key="1">
    <citation type="submission" date="2023-03" db="EMBL/GenBank/DDBJ databases">
        <authorList>
            <person name="Steffen K."/>
            <person name="Cardenas P."/>
        </authorList>
    </citation>
    <scope>NUCLEOTIDE SEQUENCE</scope>
</reference>
<comment type="caution">
    <text evidence="5">Lacks conserved residue(s) required for the propagation of feature annotation.</text>
</comment>
<gene>
    <name evidence="9" type="ORF">GBAR_LOCUS19093</name>
</gene>
<feature type="domain" description="Sushi" evidence="8">
    <location>
        <begin position="78"/>
        <end position="141"/>
    </location>
</feature>
<dbReference type="SUPFAM" id="SSF57196">
    <property type="entry name" value="EGF/Laminin"/>
    <property type="match status" value="2"/>
</dbReference>
<dbReference type="FunFam" id="2.10.25.10:FF:000240">
    <property type="entry name" value="Vitamin K-dependent protein S"/>
    <property type="match status" value="1"/>
</dbReference>
<organism evidence="9 10">
    <name type="scientific">Geodia barretti</name>
    <name type="common">Barrett's horny sponge</name>
    <dbReference type="NCBI Taxonomy" id="519541"/>
    <lineage>
        <taxon>Eukaryota</taxon>
        <taxon>Metazoa</taxon>
        <taxon>Porifera</taxon>
        <taxon>Demospongiae</taxon>
        <taxon>Heteroscleromorpha</taxon>
        <taxon>Tetractinellida</taxon>
        <taxon>Astrophorina</taxon>
        <taxon>Geodiidae</taxon>
        <taxon>Geodia</taxon>
    </lineage>
</organism>
<dbReference type="InterPro" id="IPR000436">
    <property type="entry name" value="Sushi_SCR_CCP_dom"/>
</dbReference>
<dbReference type="EMBL" id="CASHTH010002700">
    <property type="protein sequence ID" value="CAI8033854.1"/>
    <property type="molecule type" value="Genomic_DNA"/>
</dbReference>
<keyword evidence="6" id="KW-0768">Sushi</keyword>
<dbReference type="SMART" id="SM00032">
    <property type="entry name" value="CCP"/>
    <property type="match status" value="2"/>
</dbReference>
<comment type="caution">
    <text evidence="9">The sequence shown here is derived from an EMBL/GenBank/DDBJ whole genome shotgun (WGS) entry which is preliminary data.</text>
</comment>
<evidence type="ECO:0000256" key="5">
    <source>
        <dbReference type="PROSITE-ProRule" id="PRU00076"/>
    </source>
</evidence>
<dbReference type="Gene3D" id="2.10.25.10">
    <property type="entry name" value="Laminin"/>
    <property type="match status" value="2"/>
</dbReference>
<dbReference type="Proteomes" id="UP001174909">
    <property type="component" value="Unassembled WGS sequence"/>
</dbReference>
<keyword evidence="1 5" id="KW-0245">EGF-like domain</keyword>
<dbReference type="CDD" id="cd00054">
    <property type="entry name" value="EGF_CA"/>
    <property type="match status" value="2"/>
</dbReference>
<feature type="domain" description="Sushi" evidence="8">
    <location>
        <begin position="142"/>
        <end position="203"/>
    </location>
</feature>
<dbReference type="PANTHER" id="PTHR24050">
    <property type="entry name" value="PA14 DOMAIN-CONTAINING PROTEIN"/>
    <property type="match status" value="1"/>
</dbReference>
<dbReference type="SMART" id="SM00181">
    <property type="entry name" value="EGF"/>
    <property type="match status" value="3"/>
</dbReference>